<accession>A0A0M0GED2</accession>
<dbReference type="Proteomes" id="UP000037109">
    <property type="component" value="Unassembled WGS sequence"/>
</dbReference>
<keyword evidence="2" id="KW-1185">Reference proteome</keyword>
<proteinExistence type="predicted"/>
<organism evidence="1 2">
    <name type="scientific">Sporosarcina globispora</name>
    <name type="common">Bacillus globisporus</name>
    <dbReference type="NCBI Taxonomy" id="1459"/>
    <lineage>
        <taxon>Bacteria</taxon>
        <taxon>Bacillati</taxon>
        <taxon>Bacillota</taxon>
        <taxon>Bacilli</taxon>
        <taxon>Bacillales</taxon>
        <taxon>Caryophanaceae</taxon>
        <taxon>Sporosarcina</taxon>
    </lineage>
</organism>
<protein>
    <submittedName>
        <fullName evidence="1">Preprotein translocase subunit SecA</fullName>
    </submittedName>
</protein>
<dbReference type="RefSeq" id="WP_053435585.1">
    <property type="nucleotide sequence ID" value="NZ_LGUF01000007.1"/>
</dbReference>
<dbReference type="OrthoDB" id="2934625at2"/>
<gene>
    <name evidence="1" type="ORF">AF332_16320</name>
</gene>
<evidence type="ECO:0000313" key="2">
    <source>
        <dbReference type="Proteomes" id="UP000037109"/>
    </source>
</evidence>
<dbReference type="PATRIC" id="fig|1459.3.peg.3564"/>
<dbReference type="AlphaFoldDB" id="A0A0M0GED2"/>
<dbReference type="EMBL" id="LGUF01000007">
    <property type="protein sequence ID" value="KON88214.1"/>
    <property type="molecule type" value="Genomic_DNA"/>
</dbReference>
<comment type="caution">
    <text evidence="1">The sequence shown here is derived from an EMBL/GenBank/DDBJ whole genome shotgun (WGS) entry which is preliminary data.</text>
</comment>
<evidence type="ECO:0000313" key="1">
    <source>
        <dbReference type="EMBL" id="KON88214.1"/>
    </source>
</evidence>
<name>A0A0M0GED2_SPOGL</name>
<reference evidence="2" key="1">
    <citation type="submission" date="2015-07" db="EMBL/GenBank/DDBJ databases">
        <title>Fjat-10036 dsm4.</title>
        <authorList>
            <person name="Liu B."/>
            <person name="Wang J."/>
            <person name="Zhu Y."/>
            <person name="Liu G."/>
            <person name="Chen Q."/>
            <person name="Chen Z."/>
            <person name="Lan J."/>
            <person name="Che J."/>
            <person name="Ge C."/>
            <person name="Shi H."/>
            <person name="Pan Z."/>
            <person name="Liu X."/>
        </authorList>
    </citation>
    <scope>NUCLEOTIDE SEQUENCE [LARGE SCALE GENOMIC DNA]</scope>
    <source>
        <strain evidence="2">DSM 4</strain>
    </source>
</reference>
<sequence>MFTVYYLDGRNVLLNQLRKSVPNEGEEVKIKGRKGKVTSVTAVEENKIHVQVELESVNKAKLAAEADKKKKKKR</sequence>